<organism evidence="2 3">
    <name type="scientific">Paraphaeosphaeria minitans</name>
    <dbReference type="NCBI Taxonomy" id="565426"/>
    <lineage>
        <taxon>Eukaryota</taxon>
        <taxon>Fungi</taxon>
        <taxon>Dikarya</taxon>
        <taxon>Ascomycota</taxon>
        <taxon>Pezizomycotina</taxon>
        <taxon>Dothideomycetes</taxon>
        <taxon>Pleosporomycetidae</taxon>
        <taxon>Pleosporales</taxon>
        <taxon>Massarineae</taxon>
        <taxon>Didymosphaeriaceae</taxon>
        <taxon>Paraphaeosphaeria</taxon>
    </lineage>
</organism>
<dbReference type="EMBL" id="WJXW01000003">
    <property type="protein sequence ID" value="KAF9738801.1"/>
    <property type="molecule type" value="Genomic_DNA"/>
</dbReference>
<feature type="region of interest" description="Disordered" evidence="1">
    <location>
        <begin position="43"/>
        <end position="86"/>
    </location>
</feature>
<name>A0A9P6GNC0_9PLEO</name>
<proteinExistence type="predicted"/>
<dbReference type="Proteomes" id="UP000756921">
    <property type="component" value="Unassembled WGS sequence"/>
</dbReference>
<feature type="compositionally biased region" description="Polar residues" evidence="1">
    <location>
        <begin position="63"/>
        <end position="79"/>
    </location>
</feature>
<comment type="caution">
    <text evidence="2">The sequence shown here is derived from an EMBL/GenBank/DDBJ whole genome shotgun (WGS) entry which is preliminary data.</text>
</comment>
<accession>A0A9P6GNC0</accession>
<keyword evidence="3" id="KW-1185">Reference proteome</keyword>
<evidence type="ECO:0000313" key="3">
    <source>
        <dbReference type="Proteomes" id="UP000756921"/>
    </source>
</evidence>
<dbReference type="AlphaFoldDB" id="A0A9P6GNC0"/>
<evidence type="ECO:0000256" key="1">
    <source>
        <dbReference type="SAM" id="MobiDB-lite"/>
    </source>
</evidence>
<protein>
    <submittedName>
        <fullName evidence="2">Uncharacterized protein</fullName>
    </submittedName>
</protein>
<reference evidence="2" key="1">
    <citation type="journal article" date="2020" name="Mol. Plant Microbe Interact.">
        <title>Genome Sequence of the Biocontrol Agent Coniothyrium minitans strain Conio (IMI 134523).</title>
        <authorList>
            <person name="Patel D."/>
            <person name="Shittu T.A."/>
            <person name="Baroncelli R."/>
            <person name="Muthumeenakshi S."/>
            <person name="Osborne T.H."/>
            <person name="Janganan T.K."/>
            <person name="Sreenivasaprasad S."/>
        </authorList>
    </citation>
    <scope>NUCLEOTIDE SEQUENCE</scope>
    <source>
        <strain evidence="2">Conio</strain>
    </source>
</reference>
<gene>
    <name evidence="2" type="ORF">PMIN01_04084</name>
</gene>
<dbReference type="OrthoDB" id="5429780at2759"/>
<sequence>MDTRFEHLRKSQSAAFWALDTLDLSWEFLDGLDRRLQKSKDASELRSISPDASAKPSRAVKPGSSSLNTGLHSGSSSLKTAVEEETPKQVEGRTLVYKGGAYTRLISIFNADGSLNLTKIVSTPPCDFHPIRLDLYFTKQWDVAVEYAGFAHTRVPSQEPTVLTAAIPSEYTSSSVEVFGHDWRKLVWLSRNRSVFLQNGGALPGELSAYTEADVLIGLTCRTGGEQIERMTSAEELTVLKTQKGDKVTQVALNGARMIPRFLEECRGYVWVASMRAPKRAKHFRP</sequence>
<evidence type="ECO:0000313" key="2">
    <source>
        <dbReference type="EMBL" id="KAF9738801.1"/>
    </source>
</evidence>